<dbReference type="PANTHER" id="PTHR12305:SF60">
    <property type="entry name" value="PHOSPHATIDYLINOSITOL 3,4,5-TRISPHOSPHATE 3-PHOSPHATASE TPTE2-RELATED"/>
    <property type="match status" value="1"/>
</dbReference>
<proteinExistence type="predicted"/>
<name>A0AAD5SBL0_9FUNG</name>
<protein>
    <recommendedName>
        <fullName evidence="6">Phosphatidylinositol-3,4,5-trisphosphate 3-phosphatase</fullName>
    </recommendedName>
</protein>
<feature type="compositionally biased region" description="Low complexity" evidence="1">
    <location>
        <begin position="724"/>
        <end position="737"/>
    </location>
</feature>
<dbReference type="Pfam" id="PF10409">
    <property type="entry name" value="PTEN_C2"/>
    <property type="match status" value="1"/>
</dbReference>
<feature type="compositionally biased region" description="Basic and acidic residues" evidence="1">
    <location>
        <begin position="355"/>
        <end position="373"/>
    </location>
</feature>
<feature type="region of interest" description="Disordered" evidence="1">
    <location>
        <begin position="338"/>
        <end position="382"/>
    </location>
</feature>
<feature type="region of interest" description="Disordered" evidence="1">
    <location>
        <begin position="611"/>
        <end position="745"/>
    </location>
</feature>
<evidence type="ECO:0000259" key="3">
    <source>
        <dbReference type="PROSITE" id="PS51182"/>
    </source>
</evidence>
<evidence type="ECO:0000313" key="4">
    <source>
        <dbReference type="EMBL" id="KAJ3050357.1"/>
    </source>
</evidence>
<feature type="region of interest" description="Disordered" evidence="1">
    <location>
        <begin position="469"/>
        <end position="492"/>
    </location>
</feature>
<dbReference type="PROSITE" id="PS51182">
    <property type="entry name" value="C2_TENSIN"/>
    <property type="match status" value="1"/>
</dbReference>
<organism evidence="4 5">
    <name type="scientific">Rhizophlyctis rosea</name>
    <dbReference type="NCBI Taxonomy" id="64517"/>
    <lineage>
        <taxon>Eukaryota</taxon>
        <taxon>Fungi</taxon>
        <taxon>Fungi incertae sedis</taxon>
        <taxon>Chytridiomycota</taxon>
        <taxon>Chytridiomycota incertae sedis</taxon>
        <taxon>Chytridiomycetes</taxon>
        <taxon>Rhizophlyctidales</taxon>
        <taxon>Rhizophlyctidaceae</taxon>
        <taxon>Rhizophlyctis</taxon>
    </lineage>
</organism>
<dbReference type="PROSITE" id="PS50056">
    <property type="entry name" value="TYR_PHOSPHATASE_2"/>
    <property type="match status" value="1"/>
</dbReference>
<evidence type="ECO:0008006" key="6">
    <source>
        <dbReference type="Google" id="ProtNLM"/>
    </source>
</evidence>
<dbReference type="SMART" id="SM01326">
    <property type="entry name" value="PTEN_C2"/>
    <property type="match status" value="1"/>
</dbReference>
<dbReference type="InterPro" id="IPR051281">
    <property type="entry name" value="Dual-spec_lipid-protein_phosph"/>
</dbReference>
<dbReference type="GO" id="GO:0016314">
    <property type="term" value="F:phosphatidylinositol-3,4,5-trisphosphate 3-phosphatase activity"/>
    <property type="evidence" value="ECO:0007669"/>
    <property type="project" value="TreeGrafter"/>
</dbReference>
<sequence length="745" mass="81738">MNMKTLFDICRSIHAWLSLDVGNVAVIQCTNGIGRTGVAISCYLRYANLFPDANEAFKHFAFRRTPEDQTWITVGQKRYVQYFNNVVYLNGSLPNSHPLRLHRITLNGLPDFDNRGSCNPGLEIYESGKLVYSSVLSHTDTQIDPTTAPVSKDEHGARFIIPPTQNLFLEKDIQLRVFHCPNAAHNPSQVITMISFSFHTGFMPSGLIRVAPRDLEFARRDVEDGRFPANFSVDLVFSDGWAEVAPGMGGREVSYSKFLDMSFTRCLSRLVGYHYVRADEALIRVLEGYGSAKVLACFALQRKVNNFEVALEYLYSLAEANGTLKSVQKQLVDLLTRRQRSLPAPQRQRHTHRRQMSDDPISRLTRKGEVGSRDDDDIRSEVGTTAGVAPAGWADQSTRRVRDGTEVRIPAIQERSVSLERLGRFGLEIGEGADGKRGKSPGSRLKEDAGVGDGKTVASMKRLEELLGKATSGKSVGELAGSPPRVGAHDGHAVERAAAIRRLEGLLEKQATHGRRGSDASSVGTPSTRYEEDGRGRELPLDSLSSPSSGKSRSHTPERTRDGPAHLNGKHPLDALDDLLSQVDDDEYAEGPVSVKNAASRMDALIGQLDELTAQAGHKPKSDVPKRQWPKLVMPLKNSDPGPMPWPAPPKYPHQLSEEEERYHTIGVPQRKASIAASEASGRLSNPATLDGSPSPTSPSSRGEDGMMPAMYPKSPLRPRRSASRLSTTSSRSNSSALPMSPVEP</sequence>
<feature type="domain" description="Tyrosine specific protein phosphatases" evidence="2">
    <location>
        <begin position="4"/>
        <end position="64"/>
    </location>
</feature>
<dbReference type="InterPro" id="IPR029021">
    <property type="entry name" value="Prot-tyrosine_phosphatase-like"/>
</dbReference>
<feature type="compositionally biased region" description="Polar residues" evidence="1">
    <location>
        <begin position="519"/>
        <end position="528"/>
    </location>
</feature>
<reference evidence="4" key="1">
    <citation type="submission" date="2020-05" db="EMBL/GenBank/DDBJ databases">
        <title>Phylogenomic resolution of chytrid fungi.</title>
        <authorList>
            <person name="Stajich J.E."/>
            <person name="Amses K."/>
            <person name="Simmons R."/>
            <person name="Seto K."/>
            <person name="Myers J."/>
            <person name="Bonds A."/>
            <person name="Quandt C.A."/>
            <person name="Barry K."/>
            <person name="Liu P."/>
            <person name="Grigoriev I."/>
            <person name="Longcore J.E."/>
            <person name="James T.Y."/>
        </authorList>
    </citation>
    <scope>NUCLEOTIDE SEQUENCE</scope>
    <source>
        <strain evidence="4">JEL0318</strain>
    </source>
</reference>
<feature type="domain" description="C2 tensin-type" evidence="3">
    <location>
        <begin position="96"/>
        <end position="240"/>
    </location>
</feature>
<dbReference type="InterPro" id="IPR035892">
    <property type="entry name" value="C2_domain_sf"/>
</dbReference>
<dbReference type="AlphaFoldDB" id="A0AAD5SBL0"/>
<feature type="compositionally biased region" description="Basic and acidic residues" evidence="1">
    <location>
        <begin position="555"/>
        <end position="564"/>
    </location>
</feature>
<keyword evidence="5" id="KW-1185">Reference proteome</keyword>
<dbReference type="InterPro" id="IPR000387">
    <property type="entry name" value="Tyr_Pase_dom"/>
</dbReference>
<dbReference type="SUPFAM" id="SSF49562">
    <property type="entry name" value="C2 domain (Calcium/lipid-binding domain, CaLB)"/>
    <property type="match status" value="1"/>
</dbReference>
<comment type="caution">
    <text evidence="4">The sequence shown here is derived from an EMBL/GenBank/DDBJ whole genome shotgun (WGS) entry which is preliminary data.</text>
</comment>
<dbReference type="EMBL" id="JADGJD010000523">
    <property type="protein sequence ID" value="KAJ3050357.1"/>
    <property type="molecule type" value="Genomic_DNA"/>
</dbReference>
<feature type="compositionally biased region" description="Basic and acidic residues" evidence="1">
    <location>
        <begin position="529"/>
        <end position="540"/>
    </location>
</feature>
<evidence type="ECO:0000256" key="1">
    <source>
        <dbReference type="SAM" id="MobiDB-lite"/>
    </source>
</evidence>
<feature type="region of interest" description="Disordered" evidence="1">
    <location>
        <begin position="429"/>
        <end position="457"/>
    </location>
</feature>
<feature type="region of interest" description="Disordered" evidence="1">
    <location>
        <begin position="508"/>
        <end position="595"/>
    </location>
</feature>
<evidence type="ECO:0000313" key="5">
    <source>
        <dbReference type="Proteomes" id="UP001212841"/>
    </source>
</evidence>
<dbReference type="Proteomes" id="UP001212841">
    <property type="component" value="Unassembled WGS sequence"/>
</dbReference>
<feature type="compositionally biased region" description="Pro residues" evidence="1">
    <location>
        <begin position="642"/>
        <end position="652"/>
    </location>
</feature>
<evidence type="ECO:0000259" key="2">
    <source>
        <dbReference type="PROSITE" id="PS50056"/>
    </source>
</evidence>
<dbReference type="SUPFAM" id="SSF52799">
    <property type="entry name" value="(Phosphotyrosine protein) phosphatases II"/>
    <property type="match status" value="1"/>
</dbReference>
<dbReference type="Gene3D" id="3.90.190.10">
    <property type="entry name" value="Protein tyrosine phosphatase superfamily"/>
    <property type="match status" value="1"/>
</dbReference>
<dbReference type="PANTHER" id="PTHR12305">
    <property type="entry name" value="PHOSPHATASE WITH HOMOLOGY TO TENSIN"/>
    <property type="match status" value="1"/>
</dbReference>
<dbReference type="InterPro" id="IPR014020">
    <property type="entry name" value="Tensin_C2-dom"/>
</dbReference>
<dbReference type="Gene3D" id="2.60.40.1110">
    <property type="match status" value="1"/>
</dbReference>
<accession>A0AAD5SBL0</accession>
<dbReference type="GO" id="GO:0005829">
    <property type="term" value="C:cytosol"/>
    <property type="evidence" value="ECO:0007669"/>
    <property type="project" value="TreeGrafter"/>
</dbReference>
<feature type="non-terminal residue" evidence="4">
    <location>
        <position position="745"/>
    </location>
</feature>
<gene>
    <name evidence="4" type="ORF">HK097_008679</name>
</gene>